<evidence type="ECO:0000256" key="1">
    <source>
        <dbReference type="SAM" id="Phobius"/>
    </source>
</evidence>
<dbReference type="InterPro" id="IPR025641">
    <property type="entry name" value="DUF4340"/>
</dbReference>
<keyword evidence="1" id="KW-0812">Transmembrane</keyword>
<evidence type="ECO:0000313" key="3">
    <source>
        <dbReference type="EMBL" id="QJW96968.1"/>
    </source>
</evidence>
<dbReference type="AlphaFoldDB" id="A0A6M5YSJ0"/>
<keyword evidence="1" id="KW-0472">Membrane</keyword>
<evidence type="ECO:0000259" key="2">
    <source>
        <dbReference type="Pfam" id="PF14238"/>
    </source>
</evidence>
<feature type="domain" description="DUF4340" evidence="2">
    <location>
        <begin position="74"/>
        <end position="289"/>
    </location>
</feature>
<reference evidence="4" key="1">
    <citation type="submission" date="2020-05" db="EMBL/GenBank/DDBJ databases">
        <title>Frigoriglobus tundricola gen. nov., sp. nov., a psychrotolerant cellulolytic planctomycete of the family Gemmataceae with two divergent copies of 16S rRNA gene.</title>
        <authorList>
            <person name="Kulichevskaya I.S."/>
            <person name="Ivanova A.A."/>
            <person name="Naumoff D.G."/>
            <person name="Beletsky A.V."/>
            <person name="Rijpstra W.I.C."/>
            <person name="Sinninghe Damste J.S."/>
            <person name="Mardanov A.V."/>
            <person name="Ravin N.V."/>
            <person name="Dedysh S.N."/>
        </authorList>
    </citation>
    <scope>NUCLEOTIDE SEQUENCE [LARGE SCALE GENOMIC DNA]</scope>
    <source>
        <strain evidence="4">PL17</strain>
    </source>
</reference>
<gene>
    <name evidence="3" type="ORF">FTUN_4528</name>
</gene>
<proteinExistence type="predicted"/>
<name>A0A6M5YSJ0_9BACT</name>
<keyword evidence="1" id="KW-1133">Transmembrane helix</keyword>
<dbReference type="Proteomes" id="UP000503447">
    <property type="component" value="Chromosome"/>
</dbReference>
<dbReference type="Pfam" id="PF14238">
    <property type="entry name" value="DUF4340"/>
    <property type="match status" value="2"/>
</dbReference>
<protein>
    <recommendedName>
        <fullName evidence="2">DUF4340 domain-containing protein</fullName>
    </recommendedName>
</protein>
<organism evidence="3 4">
    <name type="scientific">Frigoriglobus tundricola</name>
    <dbReference type="NCBI Taxonomy" id="2774151"/>
    <lineage>
        <taxon>Bacteria</taxon>
        <taxon>Pseudomonadati</taxon>
        <taxon>Planctomycetota</taxon>
        <taxon>Planctomycetia</taxon>
        <taxon>Gemmatales</taxon>
        <taxon>Gemmataceae</taxon>
        <taxon>Frigoriglobus</taxon>
    </lineage>
</organism>
<dbReference type="EMBL" id="CP053452">
    <property type="protein sequence ID" value="QJW96968.1"/>
    <property type="molecule type" value="Genomic_DNA"/>
</dbReference>
<dbReference type="RefSeq" id="WP_171472452.1">
    <property type="nucleotide sequence ID" value="NZ_CP053452.2"/>
</dbReference>
<keyword evidence="4" id="KW-1185">Reference proteome</keyword>
<feature type="domain" description="DUF4340" evidence="2">
    <location>
        <begin position="592"/>
        <end position="767"/>
    </location>
</feature>
<accession>A0A6M5YSJ0</accession>
<evidence type="ECO:0000313" key="4">
    <source>
        <dbReference type="Proteomes" id="UP000503447"/>
    </source>
</evidence>
<feature type="transmembrane region" description="Helical" evidence="1">
    <location>
        <begin position="7"/>
        <end position="27"/>
    </location>
</feature>
<dbReference type="KEGG" id="ftj:FTUN_4528"/>
<sequence length="841" mass="90110">MNFRQTAMLIGAVFAVVVVLLILTFTAEEKAPATDLLSEELVGVKPDEIDTVEMERDTGARLKMVRTDAAKNKWEIVEPFRAPADGVSVQAVVTALMRAKPTASSELTSNPAVHGLEPPSLRVTLRQGEGKSATANLGDVTIGGNKGLVFVTTTARTRPMAVPRGDLDALLRDAKGSGKFGDLAKWVADYRVKSVFPSDSRAAGEDVTYLKLDLPNQKKELVLSRTAAGGWKFDSPAGWGEADSEGESTGLPTAITGVNPVLRALANVAAVSASDFIDNPKDLKEYGLNPDNPDRIRIELKTKDGQTAVVYFGKFEGISEVPKSIPGGPPQPPPSGKVYLTVEGLPGVIRAAAANLSGLEAVIRDPNPLRDRDLIQLGRGKSVDGLDIVLPGQAPDKPTKLRKVGSDWKLYGGPNDPQNAQAQAAQKIADAVGAKRSIKDFPPSNPAHFAAIAATLYVWADGFTPPTDPKAEPAKKAEPTKLEFGNKIGDTVYVRRTRPDGQVNEFGLPATIKVGTEAFDVLATVAKTRLDLLDRALPSFSDTARIAVTGLNNYTLAKDEKADPGTEPLWRYATPDPRAGQIVDGKTVREDVIYYLANLSSRVDKFVDEAPAPEKLAEWGLGATPRLKVTVDLPAETNGTKQLVFEFGRDTPADHEKVFARVSGRAAVFTVARQVLDKLAAPDLRDRVVFRALRPDDLTRIELRGWVGLVGKDEIRIKLEKNKDGVWRVPPAAPGAPPNAPPGFEPDSAKVKAFLTLVSTTPAKTFEKGKPDMKGFGAPEPFLELNAFGPNVAAFLNIGSSPDGGASYYVLTSLLPNDNPVITVDAAALKPYKEKPTAFAK</sequence>